<keyword evidence="3" id="KW-1185">Reference proteome</keyword>
<sequence>MMSNVLNTSDFVYGSELQGRGYVTKTDIILGSGTTITGMVAFCGAMVNFYVIKNLNVFHNPFGFFWAARTVGELGSEIVYATYTGPITLVQPTNIPPALGIFAYQFGITFGYVQCIMHWAVSLNRFVAVWFPLYYDRIFNRKLCIGVVFGICVVAFVLVSLYLIFPCNHVGYSPRFHGNVFVKCAPDLGRDNSLIAPTLLRACFSIACAATGIINLATFCKIAHIRMTSTVKYKSIEFKRDMRLFTVGVMQDINMIVVVAAIVICNNDSNTSTFGVLLSYDGLVFIYILNTVFMTFFNPECRRFLFKTIPKVQASSCIQPTEVALHPAVWR</sequence>
<dbReference type="PANTHER" id="PTHR23017:SF3">
    <property type="entry name" value="G-PROTEIN COUPLED RECEPTORS FAMILY 1 PROFILE DOMAIN-CONTAINING PROTEIN"/>
    <property type="match status" value="1"/>
</dbReference>
<accession>A0A1I7ZIT8</accession>
<feature type="transmembrane region" description="Helical" evidence="1">
    <location>
        <begin position="199"/>
        <end position="223"/>
    </location>
</feature>
<dbReference type="SUPFAM" id="SSF81321">
    <property type="entry name" value="Family A G protein-coupled receptor-like"/>
    <property type="match status" value="1"/>
</dbReference>
<feature type="transmembrane region" description="Helical" evidence="1">
    <location>
        <begin position="244"/>
        <end position="264"/>
    </location>
</feature>
<protein>
    <submittedName>
        <fullName evidence="4">7TM_GPCR_Srx domain-containing protein</fullName>
    </submittedName>
</protein>
<feature type="transmembrane region" description="Helical" evidence="1">
    <location>
        <begin position="28"/>
        <end position="52"/>
    </location>
</feature>
<evidence type="ECO:0000256" key="1">
    <source>
        <dbReference type="SAM" id="Phobius"/>
    </source>
</evidence>
<dbReference type="Pfam" id="PF10328">
    <property type="entry name" value="7TM_GPCR_Srx"/>
    <property type="match status" value="1"/>
</dbReference>
<keyword evidence="1" id="KW-0472">Membrane</keyword>
<proteinExistence type="predicted"/>
<dbReference type="InterPro" id="IPR019430">
    <property type="entry name" value="7TM_GPCR_serpentine_rcpt_Srx"/>
</dbReference>
<dbReference type="AlphaFoldDB" id="A0A1I7ZIT8"/>
<dbReference type="PANTHER" id="PTHR23017">
    <property type="entry name" value="SERPENTINE RECEPTOR, CLASS X"/>
    <property type="match status" value="1"/>
</dbReference>
<dbReference type="Gene3D" id="1.20.1070.10">
    <property type="entry name" value="Rhodopsin 7-helix transmembrane proteins"/>
    <property type="match status" value="1"/>
</dbReference>
<evidence type="ECO:0000259" key="2">
    <source>
        <dbReference type="Pfam" id="PF10328"/>
    </source>
</evidence>
<evidence type="ECO:0000313" key="4">
    <source>
        <dbReference type="WBParaSite" id="L893_g26838.t1"/>
    </source>
</evidence>
<reference evidence="4" key="1">
    <citation type="submission" date="2016-11" db="UniProtKB">
        <authorList>
            <consortium name="WormBaseParasite"/>
        </authorList>
    </citation>
    <scope>IDENTIFICATION</scope>
</reference>
<feature type="domain" description="7TM GPCR serpentine receptor class x (Srx)" evidence="2">
    <location>
        <begin position="39"/>
        <end position="298"/>
    </location>
</feature>
<keyword evidence="1" id="KW-1133">Transmembrane helix</keyword>
<evidence type="ECO:0000313" key="3">
    <source>
        <dbReference type="Proteomes" id="UP000095287"/>
    </source>
</evidence>
<feature type="transmembrane region" description="Helical" evidence="1">
    <location>
        <begin position="101"/>
        <end position="122"/>
    </location>
</feature>
<dbReference type="WBParaSite" id="L893_g26838.t1">
    <property type="protein sequence ID" value="L893_g26838.t1"/>
    <property type="gene ID" value="L893_g26838"/>
</dbReference>
<feature type="transmembrane region" description="Helical" evidence="1">
    <location>
        <begin position="276"/>
        <end position="297"/>
    </location>
</feature>
<dbReference type="CDD" id="cd00637">
    <property type="entry name" value="7tm_classA_rhodopsin-like"/>
    <property type="match status" value="1"/>
</dbReference>
<feature type="transmembrane region" description="Helical" evidence="1">
    <location>
        <begin position="143"/>
        <end position="165"/>
    </location>
</feature>
<keyword evidence="1" id="KW-0812">Transmembrane</keyword>
<dbReference type="Proteomes" id="UP000095287">
    <property type="component" value="Unplaced"/>
</dbReference>
<name>A0A1I7ZIT8_9BILA</name>
<organism evidence="3 4">
    <name type="scientific">Steinernema glaseri</name>
    <dbReference type="NCBI Taxonomy" id="37863"/>
    <lineage>
        <taxon>Eukaryota</taxon>
        <taxon>Metazoa</taxon>
        <taxon>Ecdysozoa</taxon>
        <taxon>Nematoda</taxon>
        <taxon>Chromadorea</taxon>
        <taxon>Rhabditida</taxon>
        <taxon>Tylenchina</taxon>
        <taxon>Panagrolaimomorpha</taxon>
        <taxon>Strongyloidoidea</taxon>
        <taxon>Steinernematidae</taxon>
        <taxon>Steinernema</taxon>
    </lineage>
</organism>